<keyword evidence="1" id="KW-0812">Transmembrane</keyword>
<sequence length="43" mass="4918">MIKEEQKGIATMDGLMMIALLFLIPISGMTVLLNLLWRRIEVD</sequence>
<gene>
    <name evidence="2" type="ORF">EXIGUO9Y_80061</name>
</gene>
<accession>A0A653IHF6</accession>
<keyword evidence="1" id="KW-0472">Membrane</keyword>
<keyword evidence="3" id="KW-1185">Reference proteome</keyword>
<evidence type="ECO:0000313" key="3">
    <source>
        <dbReference type="Proteomes" id="UP000439752"/>
    </source>
</evidence>
<proteinExistence type="predicted"/>
<evidence type="ECO:0000313" key="2">
    <source>
        <dbReference type="EMBL" id="VWX38733.1"/>
    </source>
</evidence>
<dbReference type="Proteomes" id="UP000439752">
    <property type="component" value="Unassembled WGS sequence"/>
</dbReference>
<organism evidence="2 3">
    <name type="scientific">Exiguobacterium oxidotolerans</name>
    <dbReference type="NCBI Taxonomy" id="223958"/>
    <lineage>
        <taxon>Bacteria</taxon>
        <taxon>Bacillati</taxon>
        <taxon>Bacillota</taxon>
        <taxon>Bacilli</taxon>
        <taxon>Bacillales</taxon>
        <taxon>Bacillales Family XII. Incertae Sedis</taxon>
        <taxon>Exiguobacterium</taxon>
    </lineage>
</organism>
<evidence type="ECO:0000256" key="1">
    <source>
        <dbReference type="SAM" id="Phobius"/>
    </source>
</evidence>
<reference evidence="2 3" key="1">
    <citation type="submission" date="2019-10" db="EMBL/GenBank/DDBJ databases">
        <authorList>
            <person name="Karimi E."/>
        </authorList>
    </citation>
    <scope>NUCLEOTIDE SEQUENCE [LARGE SCALE GENOMIC DNA]</scope>
    <source>
        <strain evidence="2">Exiguobacterium sp. 9Y</strain>
    </source>
</reference>
<name>A0A653IHF6_9BACL</name>
<dbReference type="AlphaFoldDB" id="A0A653IHF6"/>
<feature type="transmembrane region" description="Helical" evidence="1">
    <location>
        <begin position="15"/>
        <end position="37"/>
    </location>
</feature>
<keyword evidence="1" id="KW-1133">Transmembrane helix</keyword>
<dbReference type="EMBL" id="CABWKQ010000058">
    <property type="protein sequence ID" value="VWX38733.1"/>
    <property type="molecule type" value="Genomic_DNA"/>
</dbReference>
<protein>
    <submittedName>
        <fullName evidence="2">Uncharacterized protein</fullName>
    </submittedName>
</protein>